<protein>
    <submittedName>
        <fullName evidence="7">Hydrolase</fullName>
    </submittedName>
</protein>
<dbReference type="GO" id="GO:0005737">
    <property type="term" value="C:cytoplasm"/>
    <property type="evidence" value="ECO:0007669"/>
    <property type="project" value="UniProtKB-SubCell"/>
</dbReference>
<keyword evidence="7" id="KW-0378">Hydrolase</keyword>
<dbReference type="InterPro" id="IPR018164">
    <property type="entry name" value="Ala-tRNA-synth_IIc_N"/>
</dbReference>
<dbReference type="InterPro" id="IPR018163">
    <property type="entry name" value="Thr/Ala-tRNA-synth_IIc_edit"/>
</dbReference>
<dbReference type="GO" id="GO:0002161">
    <property type="term" value="F:aminoacyl-tRNA deacylase activity"/>
    <property type="evidence" value="ECO:0007669"/>
    <property type="project" value="UniProtKB-ARBA"/>
</dbReference>
<dbReference type="InterPro" id="IPR012947">
    <property type="entry name" value="tRNA_SAD"/>
</dbReference>
<reference evidence="7 8" key="2">
    <citation type="journal article" date="2016" name="Int. J. Syst. Evol. Microbiol.">
        <title>Paenibacillus bovis sp. nov., isolated from raw yak (Bos grunniens) milk.</title>
        <authorList>
            <person name="Gao C."/>
            <person name="Han J."/>
            <person name="Liu Z."/>
            <person name="Xu X."/>
            <person name="Hang F."/>
            <person name="Wu Z."/>
        </authorList>
    </citation>
    <scope>NUCLEOTIDE SEQUENCE [LARGE SCALE GENOMIC DNA]</scope>
    <source>
        <strain evidence="7 8">BD3526</strain>
    </source>
</reference>
<dbReference type="GO" id="GO:0046872">
    <property type="term" value="F:metal ion binding"/>
    <property type="evidence" value="ECO:0007669"/>
    <property type="project" value="UniProtKB-KW"/>
</dbReference>
<evidence type="ECO:0000256" key="3">
    <source>
        <dbReference type="ARBA" id="ARBA00022723"/>
    </source>
</evidence>
<comment type="subcellular location">
    <subcellularLocation>
        <location evidence="2">Cytoplasm</location>
    </subcellularLocation>
</comment>
<dbReference type="Gene3D" id="2.40.30.130">
    <property type="match status" value="1"/>
</dbReference>
<evidence type="ECO:0000256" key="5">
    <source>
        <dbReference type="SAM" id="Coils"/>
    </source>
</evidence>
<dbReference type="InterPro" id="IPR051335">
    <property type="entry name" value="Alanyl-tRNA_Editing_Enzymes"/>
</dbReference>
<dbReference type="Proteomes" id="UP000078148">
    <property type="component" value="Chromosome"/>
</dbReference>
<dbReference type="GO" id="GO:0004813">
    <property type="term" value="F:alanine-tRNA ligase activity"/>
    <property type="evidence" value="ECO:0007669"/>
    <property type="project" value="InterPro"/>
</dbReference>
<sequence length="396" mass="45620">MMNTLYYESAYTTSWDTVITEAYEHQGRYYICLAETAFYPEGGGQPSDTGMIGNVRVLDVQRREQQIVHQIEQLGGLEIGSAIHCQIDWQRRFDHMQQHTGQHLLSAICLQEWSAPTLSFHMGEDYATIDIDRSSFSTMEMMELEQKVNAYIYQNLPVHSYFVNEEELSRLTLVKMPKVTEHIRIVEIEGVEHNACGGTHVARTGELGILKLYRAEKQKGHVRLFFKYGYRALADYQEALATLDVFTSRFNTGRKDVVERFHKWEEEQQGLKAEIEQLRRENSRYLAEQLIREAEAAHSSVLTYIFDNKSLQDLQRIASELLIGQQHNVLLATKQDRKILLARHEQSELRCGAFFKEHLASFDGKGGGNDQSAQGGFTNEEDLLRFYEYASVQLSQ</sequence>
<keyword evidence="4" id="KW-0862">Zinc</keyword>
<dbReference type="SMART" id="SM00863">
    <property type="entry name" value="tRNA_SAD"/>
    <property type="match status" value="1"/>
</dbReference>
<evidence type="ECO:0000256" key="4">
    <source>
        <dbReference type="ARBA" id="ARBA00022833"/>
    </source>
</evidence>
<dbReference type="OrthoDB" id="9812949at2"/>
<dbReference type="EMBL" id="CP013023">
    <property type="protein sequence ID" value="ANF96952.1"/>
    <property type="molecule type" value="Genomic_DNA"/>
</dbReference>
<comment type="cofactor">
    <cofactor evidence="1">
        <name>Zn(2+)</name>
        <dbReference type="ChEBI" id="CHEBI:29105"/>
    </cofactor>
</comment>
<dbReference type="Pfam" id="PF01411">
    <property type="entry name" value="tRNA-synt_2c"/>
    <property type="match status" value="1"/>
</dbReference>
<keyword evidence="8" id="KW-1185">Reference proteome</keyword>
<keyword evidence="5" id="KW-0175">Coiled coil</keyword>
<feature type="domain" description="Alanyl-transfer RNA synthetases family profile" evidence="6">
    <location>
        <begin position="1"/>
        <end position="223"/>
    </location>
</feature>
<keyword evidence="3" id="KW-0479">Metal-binding</keyword>
<dbReference type="KEGG" id="pbv:AR543_13680"/>
<dbReference type="Gene3D" id="3.10.310.40">
    <property type="match status" value="1"/>
</dbReference>
<gene>
    <name evidence="7" type="ORF">AR543_13680</name>
</gene>
<dbReference type="SUPFAM" id="SSF50447">
    <property type="entry name" value="Translation proteins"/>
    <property type="match status" value="1"/>
</dbReference>
<evidence type="ECO:0000313" key="8">
    <source>
        <dbReference type="Proteomes" id="UP000078148"/>
    </source>
</evidence>
<dbReference type="Gene3D" id="3.30.980.10">
    <property type="entry name" value="Threonyl-trna Synthetase, Chain A, domain 2"/>
    <property type="match status" value="1"/>
</dbReference>
<dbReference type="InterPro" id="IPR009000">
    <property type="entry name" value="Transl_B-barrel_sf"/>
</dbReference>
<reference evidence="8" key="1">
    <citation type="submission" date="2015-10" db="EMBL/GenBank/DDBJ databases">
        <title>Genome of Paenibacillus bovis sp. nov.</title>
        <authorList>
            <person name="Wu Z."/>
            <person name="Gao C."/>
            <person name="Liu Z."/>
            <person name="Zheng H."/>
        </authorList>
    </citation>
    <scope>NUCLEOTIDE SEQUENCE [LARGE SCALE GENOMIC DNA]</scope>
    <source>
        <strain evidence="8">BD3526</strain>
    </source>
</reference>
<dbReference type="SUPFAM" id="SSF55186">
    <property type="entry name" value="ThrRS/AlaRS common domain"/>
    <property type="match status" value="1"/>
</dbReference>
<organism evidence="7 8">
    <name type="scientific">Paenibacillus bovis</name>
    <dbReference type="NCBI Taxonomy" id="1616788"/>
    <lineage>
        <taxon>Bacteria</taxon>
        <taxon>Bacillati</taxon>
        <taxon>Bacillota</taxon>
        <taxon>Bacilli</taxon>
        <taxon>Bacillales</taxon>
        <taxon>Paenibacillaceae</taxon>
        <taxon>Paenibacillus</taxon>
    </lineage>
</organism>
<dbReference type="Pfam" id="PF07973">
    <property type="entry name" value="tRNA_SAD"/>
    <property type="match status" value="1"/>
</dbReference>
<evidence type="ECO:0000259" key="6">
    <source>
        <dbReference type="PROSITE" id="PS50860"/>
    </source>
</evidence>
<evidence type="ECO:0000313" key="7">
    <source>
        <dbReference type="EMBL" id="ANF96952.1"/>
    </source>
</evidence>
<evidence type="ECO:0000256" key="2">
    <source>
        <dbReference type="ARBA" id="ARBA00004496"/>
    </source>
</evidence>
<accession>A0A172ZHS1</accession>
<dbReference type="GO" id="GO:0006419">
    <property type="term" value="P:alanyl-tRNA aminoacylation"/>
    <property type="evidence" value="ECO:0007669"/>
    <property type="project" value="InterPro"/>
</dbReference>
<dbReference type="InterPro" id="IPR018165">
    <property type="entry name" value="Ala-tRNA-synth_IIc_core"/>
</dbReference>
<feature type="coiled-coil region" evidence="5">
    <location>
        <begin position="261"/>
        <end position="288"/>
    </location>
</feature>
<name>A0A172ZHS1_9BACL</name>
<dbReference type="PANTHER" id="PTHR43462:SF1">
    <property type="entry name" value="ALANYL-TRNA EDITING PROTEIN AARSD1"/>
    <property type="match status" value="1"/>
</dbReference>
<dbReference type="PROSITE" id="PS50860">
    <property type="entry name" value="AA_TRNA_LIGASE_II_ALA"/>
    <property type="match status" value="1"/>
</dbReference>
<dbReference type="GO" id="GO:0005524">
    <property type="term" value="F:ATP binding"/>
    <property type="evidence" value="ECO:0007669"/>
    <property type="project" value="InterPro"/>
</dbReference>
<dbReference type="GO" id="GO:0003676">
    <property type="term" value="F:nucleic acid binding"/>
    <property type="evidence" value="ECO:0007669"/>
    <property type="project" value="InterPro"/>
</dbReference>
<dbReference type="STRING" id="1616788.AR543_13680"/>
<evidence type="ECO:0000256" key="1">
    <source>
        <dbReference type="ARBA" id="ARBA00001947"/>
    </source>
</evidence>
<proteinExistence type="predicted"/>
<dbReference type="AlphaFoldDB" id="A0A172ZHS1"/>
<dbReference type="PANTHER" id="PTHR43462">
    <property type="entry name" value="ALANYL-TRNA EDITING PROTEIN"/>
    <property type="match status" value="1"/>
</dbReference>
<dbReference type="RefSeq" id="WP_060535059.1">
    <property type="nucleotide sequence ID" value="NZ_CP013023.1"/>
</dbReference>